<evidence type="ECO:0000313" key="4">
    <source>
        <dbReference type="EMBL" id="KRK72880.1"/>
    </source>
</evidence>
<dbReference type="EMBL" id="AZDJ01000016">
    <property type="protein sequence ID" value="KRK72880.1"/>
    <property type="molecule type" value="Genomic_DNA"/>
</dbReference>
<dbReference type="OrthoDB" id="9810250at2"/>
<evidence type="ECO:0000256" key="1">
    <source>
        <dbReference type="ARBA" id="ARBA00023125"/>
    </source>
</evidence>
<proteinExistence type="predicted"/>
<feature type="domain" description="HTH tetR-type" evidence="3">
    <location>
        <begin position="9"/>
        <end position="69"/>
    </location>
</feature>
<dbReference type="GO" id="GO:0003677">
    <property type="term" value="F:DNA binding"/>
    <property type="evidence" value="ECO:0007669"/>
    <property type="project" value="UniProtKB-UniRule"/>
</dbReference>
<comment type="caution">
    <text evidence="4">The sequence shown here is derived from an EMBL/GenBank/DDBJ whole genome shotgun (WGS) entry which is preliminary data.</text>
</comment>
<dbReference type="InterPro" id="IPR009057">
    <property type="entry name" value="Homeodomain-like_sf"/>
</dbReference>
<dbReference type="Gene3D" id="1.10.357.10">
    <property type="entry name" value="Tetracycline Repressor, domain 2"/>
    <property type="match status" value="1"/>
</dbReference>
<dbReference type="SUPFAM" id="SSF46689">
    <property type="entry name" value="Homeodomain-like"/>
    <property type="match status" value="1"/>
</dbReference>
<gene>
    <name evidence="4" type="ORF">FD02_GL001298</name>
</gene>
<dbReference type="InterPro" id="IPR050624">
    <property type="entry name" value="HTH-type_Tx_Regulator"/>
</dbReference>
<reference evidence="4 5" key="1">
    <citation type="journal article" date="2015" name="Genome Announc.">
        <title>Expanding the biotechnology potential of lactobacilli through comparative genomics of 213 strains and associated genera.</title>
        <authorList>
            <person name="Sun Z."/>
            <person name="Harris H.M."/>
            <person name="McCann A."/>
            <person name="Guo C."/>
            <person name="Argimon S."/>
            <person name="Zhang W."/>
            <person name="Yang X."/>
            <person name="Jeffery I.B."/>
            <person name="Cooney J.C."/>
            <person name="Kagawa T.F."/>
            <person name="Liu W."/>
            <person name="Song Y."/>
            <person name="Salvetti E."/>
            <person name="Wrobel A."/>
            <person name="Rasinkangas P."/>
            <person name="Parkhill J."/>
            <person name="Rea M.C."/>
            <person name="O'Sullivan O."/>
            <person name="Ritari J."/>
            <person name="Douillard F.P."/>
            <person name="Paul Ross R."/>
            <person name="Yang R."/>
            <person name="Briner A.E."/>
            <person name="Felis G.E."/>
            <person name="de Vos W.M."/>
            <person name="Barrangou R."/>
            <person name="Klaenhammer T.R."/>
            <person name="Caufield P.W."/>
            <person name="Cui Y."/>
            <person name="Zhang H."/>
            <person name="O'Toole P.W."/>
        </authorList>
    </citation>
    <scope>NUCLEOTIDE SEQUENCE [LARGE SCALE GENOMIC DNA]</scope>
    <source>
        <strain evidence="4 5">JCM 17158</strain>
    </source>
</reference>
<organism evidence="4 5">
    <name type="scientific">Lacticaseibacillus nasuensis JCM 17158</name>
    <dbReference type="NCBI Taxonomy" id="1291734"/>
    <lineage>
        <taxon>Bacteria</taxon>
        <taxon>Bacillati</taxon>
        <taxon>Bacillota</taxon>
        <taxon>Bacilli</taxon>
        <taxon>Lactobacillales</taxon>
        <taxon>Lactobacillaceae</taxon>
        <taxon>Lacticaseibacillus</taxon>
    </lineage>
</organism>
<sequence length="198" mass="21683">MNKNDLRYVKTEANLKQAFLALLATEDCGSITVSQLCQQAQCARNTFYQHYDSLEALRTGVIAQILAGIGAAFRPTGETLAEIKGDQVRLYVQHIITAVDTQRAALTILLAKDDGAFQKQLVDVIVQQVLAGDRGLSQVADTAVNRLNVAYMAWAVAGFVARWLNEPSITPEQACDLFFQLHQPTISTNVAYLATAPR</sequence>
<feature type="DNA-binding region" description="H-T-H motif" evidence="2">
    <location>
        <begin position="32"/>
        <end position="51"/>
    </location>
</feature>
<keyword evidence="1 2" id="KW-0238">DNA-binding</keyword>
<protein>
    <recommendedName>
        <fullName evidence="3">HTH tetR-type domain-containing protein</fullName>
    </recommendedName>
</protein>
<dbReference type="PANTHER" id="PTHR43479">
    <property type="entry name" value="ACREF/ENVCD OPERON REPRESSOR-RELATED"/>
    <property type="match status" value="1"/>
</dbReference>
<dbReference type="PANTHER" id="PTHR43479:SF7">
    <property type="entry name" value="TETR-FAMILY TRANSCRIPTIONAL REGULATOR"/>
    <property type="match status" value="1"/>
</dbReference>
<dbReference type="STRING" id="1291734.FD02_GL001298"/>
<dbReference type="InterPro" id="IPR001647">
    <property type="entry name" value="HTH_TetR"/>
</dbReference>
<evidence type="ECO:0000256" key="2">
    <source>
        <dbReference type="PROSITE-ProRule" id="PRU00335"/>
    </source>
</evidence>
<dbReference type="RefSeq" id="WP_054721970.1">
    <property type="nucleotide sequence ID" value="NZ_AZDJ01000016.1"/>
</dbReference>
<accession>A0A0R1JN41</accession>
<dbReference type="PROSITE" id="PS50977">
    <property type="entry name" value="HTH_TETR_2"/>
    <property type="match status" value="1"/>
</dbReference>
<dbReference type="AlphaFoldDB" id="A0A0R1JN41"/>
<name>A0A0R1JN41_9LACO</name>
<evidence type="ECO:0000259" key="3">
    <source>
        <dbReference type="PROSITE" id="PS50977"/>
    </source>
</evidence>
<keyword evidence="5" id="KW-1185">Reference proteome</keyword>
<dbReference type="PATRIC" id="fig|1291734.4.peg.1335"/>
<dbReference type="Proteomes" id="UP000051804">
    <property type="component" value="Unassembled WGS sequence"/>
</dbReference>
<evidence type="ECO:0000313" key="5">
    <source>
        <dbReference type="Proteomes" id="UP000051804"/>
    </source>
</evidence>